<dbReference type="InterPro" id="IPR043519">
    <property type="entry name" value="NT_sf"/>
</dbReference>
<evidence type="ECO:0008006" key="3">
    <source>
        <dbReference type="Google" id="ProtNLM"/>
    </source>
</evidence>
<gene>
    <name evidence="1" type="ORF">CJ231_06535</name>
</gene>
<dbReference type="SUPFAM" id="SSF81301">
    <property type="entry name" value="Nucleotidyltransferase"/>
    <property type="match status" value="1"/>
</dbReference>
<dbReference type="OrthoDB" id="9812148at2"/>
<dbReference type="AlphaFoldDB" id="A0A2N6QR99"/>
<accession>A0A2N6QR99</accession>
<proteinExistence type="predicted"/>
<name>A0A2N6QR99_9BACT</name>
<comment type="caution">
    <text evidence="1">The sequence shown here is derived from an EMBL/GenBank/DDBJ whole genome shotgun (WGS) entry which is preliminary data.</text>
</comment>
<dbReference type="Proteomes" id="UP000235564">
    <property type="component" value="Unassembled WGS sequence"/>
</dbReference>
<dbReference type="Pfam" id="PF14907">
    <property type="entry name" value="NTP_transf_5"/>
    <property type="match status" value="1"/>
</dbReference>
<dbReference type="InterPro" id="IPR039498">
    <property type="entry name" value="NTP_transf_5"/>
</dbReference>
<dbReference type="EMBL" id="PNGJ01000004">
    <property type="protein sequence ID" value="PMC24361.1"/>
    <property type="molecule type" value="Genomic_DNA"/>
</dbReference>
<reference evidence="1 2" key="1">
    <citation type="submission" date="2017-09" db="EMBL/GenBank/DDBJ databases">
        <title>Bacterial strain isolated from the female urinary microbiota.</title>
        <authorList>
            <person name="Thomas-White K."/>
            <person name="Kumar N."/>
            <person name="Forster S."/>
            <person name="Putonti C."/>
            <person name="Lawley T."/>
            <person name="Wolfe A.J."/>
        </authorList>
    </citation>
    <scope>NUCLEOTIDE SEQUENCE [LARGE SCALE GENOMIC DNA]</scope>
    <source>
        <strain evidence="1 2">UMB0536</strain>
    </source>
</reference>
<evidence type="ECO:0000313" key="2">
    <source>
        <dbReference type="Proteomes" id="UP000235564"/>
    </source>
</evidence>
<sequence length="370" mass="43343">MMSPVQTLFLIIRSSFFNEPLPFTQLSHQEYKRLMYVASRQTIEGIVAGVLMRSNIQLDRQDALHVFSVNKSIEQSNHRVNAVIVRLSSILKSNNIDYIVFKGQTFSNIYPHPLERTPGDIDFFCDKEHFEEAKTVLEKEWGIAFSGSESEQHLEFKYGQVPLEMHYNMIKFNHRQIQEYWDNILKSANKDSLTIEGCQVATLEPTLNVLYTFLHLYHHLVELGVGLRQFCDVLCLLHSYHQVIDKKSLEKHLVTMGFMRAFCAIGWVLIHQMGLPINEFPFKIQERDKKKEKDILDIVLRGGNFGKYISSTPVRSGMKYNIEATFRKFRHYYLFWNLSSKEIRATILKEIPKKICFALRLHGLNKKYKR</sequence>
<dbReference type="RefSeq" id="WP_102697265.1">
    <property type="nucleotide sequence ID" value="NZ_PNGJ01000004.1"/>
</dbReference>
<evidence type="ECO:0000313" key="1">
    <source>
        <dbReference type="EMBL" id="PMC24361.1"/>
    </source>
</evidence>
<dbReference type="Gene3D" id="3.30.460.40">
    <property type="match status" value="1"/>
</dbReference>
<organism evidence="1 2">
    <name type="scientific">Hoylesella buccalis</name>
    <dbReference type="NCBI Taxonomy" id="28127"/>
    <lineage>
        <taxon>Bacteria</taxon>
        <taxon>Pseudomonadati</taxon>
        <taxon>Bacteroidota</taxon>
        <taxon>Bacteroidia</taxon>
        <taxon>Bacteroidales</taxon>
        <taxon>Prevotellaceae</taxon>
        <taxon>Hoylesella</taxon>
    </lineage>
</organism>
<protein>
    <recommendedName>
        <fullName evidence="3">Nucleotidyltransferase family protein</fullName>
    </recommendedName>
</protein>